<reference evidence="2 3" key="1">
    <citation type="submission" date="2023-10" db="EMBL/GenBank/DDBJ databases">
        <title>Niallia locisalis sp.nov. isolated from a salt pond sample.</title>
        <authorList>
            <person name="Li X.-J."/>
            <person name="Dong L."/>
        </authorList>
    </citation>
    <scope>NUCLEOTIDE SEQUENCE [LARGE SCALE GENOMIC DNA]</scope>
    <source>
        <strain evidence="2 3">DSM 29761</strain>
    </source>
</reference>
<keyword evidence="3" id="KW-1185">Reference proteome</keyword>
<name>A0ABZ2C819_9BACI</name>
<evidence type="ECO:0000313" key="3">
    <source>
        <dbReference type="Proteomes" id="UP001357223"/>
    </source>
</evidence>
<evidence type="ECO:0000256" key="1">
    <source>
        <dbReference type="SAM" id="Phobius"/>
    </source>
</evidence>
<keyword evidence="1" id="KW-0812">Transmembrane</keyword>
<accession>A0ABZ2C819</accession>
<dbReference type="EMBL" id="CP137640">
    <property type="protein sequence ID" value="WVX79766.1"/>
    <property type="molecule type" value="Genomic_DNA"/>
</dbReference>
<dbReference type="RefSeq" id="WP_338448697.1">
    <property type="nucleotide sequence ID" value="NZ_CP137640.1"/>
</dbReference>
<feature type="transmembrane region" description="Helical" evidence="1">
    <location>
        <begin position="128"/>
        <end position="147"/>
    </location>
</feature>
<dbReference type="Proteomes" id="UP001357223">
    <property type="component" value="Chromosome"/>
</dbReference>
<protein>
    <recommendedName>
        <fullName evidence="4">NADH dehydrogenase subunit 6</fullName>
    </recommendedName>
</protein>
<proteinExistence type="predicted"/>
<feature type="transmembrane region" description="Helical" evidence="1">
    <location>
        <begin position="34"/>
        <end position="56"/>
    </location>
</feature>
<feature type="transmembrane region" description="Helical" evidence="1">
    <location>
        <begin position="68"/>
        <end position="89"/>
    </location>
</feature>
<keyword evidence="1" id="KW-0472">Membrane</keyword>
<evidence type="ECO:0000313" key="2">
    <source>
        <dbReference type="EMBL" id="WVX79766.1"/>
    </source>
</evidence>
<feature type="transmembrane region" description="Helical" evidence="1">
    <location>
        <begin position="101"/>
        <end position="122"/>
    </location>
</feature>
<organism evidence="2 3">
    <name type="scientific">Niallia oryzisoli</name>
    <dbReference type="NCBI Taxonomy" id="1737571"/>
    <lineage>
        <taxon>Bacteria</taxon>
        <taxon>Bacillati</taxon>
        <taxon>Bacillota</taxon>
        <taxon>Bacilli</taxon>
        <taxon>Bacillales</taxon>
        <taxon>Bacillaceae</taxon>
        <taxon>Niallia</taxon>
    </lineage>
</organism>
<sequence>MKLTNLFVKPSVSPEKQQLLEKDMFFRNLQRCKLFAKIVILFEFILICMNQTTSFVTYHRMFVFDIYFRLYVLLLLMSIIMLVYIIRFEKKKDMTEKQYQWFRFGVICFVCFFLVWGSVVTLVDQKGYGHVMAFAVNIMCVSILYLASNRTILKLYILPIAVLFIG</sequence>
<keyword evidence="1" id="KW-1133">Transmembrane helix</keyword>
<evidence type="ECO:0008006" key="4">
    <source>
        <dbReference type="Google" id="ProtNLM"/>
    </source>
</evidence>
<gene>
    <name evidence="2" type="ORF">R4Z09_21115</name>
</gene>